<dbReference type="Pfam" id="PF03544">
    <property type="entry name" value="TonB_C"/>
    <property type="match status" value="1"/>
</dbReference>
<dbReference type="Proteomes" id="UP000823790">
    <property type="component" value="Unassembled WGS sequence"/>
</dbReference>
<comment type="caution">
    <text evidence="3">The sequence shown here is derived from an EMBL/GenBank/DDBJ whole genome shotgun (WGS) entry which is preliminary data.</text>
</comment>
<sequence length="272" mass="28243">MSPMGRMSATAPGADARAAGQRDGRGRVATWLLCVLLAAGAIQARAAAADAAVAREYRAEAALDVGVDGHITAMELTGEVPATLAGPARQAIARWRFKPPVRDGHAATARTYVRLVVQVVQQADGNYGLRAVYRSNGPKLILTQPPAYPINELRQRGQGTIVMEAIVHPDGTLGDIHAASHRINHPNPGAFITSAEVVLRHAHAQPELVDGQPVATRIQLPFVYALNPISRSEALTTEAGRQAAGASAGGSGPVGEAVALDSPVQLIAGPPG</sequence>
<dbReference type="RefSeq" id="WP_209620838.1">
    <property type="nucleotide sequence ID" value="NZ_JAGJRS010000021.1"/>
</dbReference>
<evidence type="ECO:0000313" key="3">
    <source>
        <dbReference type="EMBL" id="MBP1474984.1"/>
    </source>
</evidence>
<evidence type="ECO:0000259" key="2">
    <source>
        <dbReference type="Pfam" id="PF03544"/>
    </source>
</evidence>
<evidence type="ECO:0000256" key="1">
    <source>
        <dbReference type="SAM" id="MobiDB-lite"/>
    </source>
</evidence>
<proteinExistence type="predicted"/>
<protein>
    <submittedName>
        <fullName evidence="3">Energy transducer TonB</fullName>
    </submittedName>
</protein>
<dbReference type="Gene3D" id="3.30.1150.10">
    <property type="match status" value="1"/>
</dbReference>
<keyword evidence="4" id="KW-1185">Reference proteome</keyword>
<dbReference type="InterPro" id="IPR037682">
    <property type="entry name" value="TonB_C"/>
</dbReference>
<name>A0ABS4DPJ2_9GAMM</name>
<reference evidence="3 4" key="1">
    <citation type="submission" date="2021-04" db="EMBL/GenBank/DDBJ databases">
        <authorList>
            <person name="Huq M.A."/>
        </authorList>
    </citation>
    <scope>NUCLEOTIDE SEQUENCE [LARGE SCALE GENOMIC DNA]</scope>
    <source>
        <strain evidence="3 4">MAH-13</strain>
    </source>
</reference>
<feature type="domain" description="TonB C-terminal" evidence="2">
    <location>
        <begin position="145"/>
        <end position="226"/>
    </location>
</feature>
<dbReference type="EMBL" id="JAGJRS010000021">
    <property type="protein sequence ID" value="MBP1474984.1"/>
    <property type="molecule type" value="Genomic_DNA"/>
</dbReference>
<dbReference type="SUPFAM" id="SSF74653">
    <property type="entry name" value="TolA/TonB C-terminal domain"/>
    <property type="match status" value="2"/>
</dbReference>
<accession>A0ABS4DPJ2</accession>
<feature type="compositionally biased region" description="Low complexity" evidence="1">
    <location>
        <begin position="9"/>
        <end position="19"/>
    </location>
</feature>
<evidence type="ECO:0000313" key="4">
    <source>
        <dbReference type="Proteomes" id="UP000823790"/>
    </source>
</evidence>
<gene>
    <name evidence="3" type="ORF">J7I44_11790</name>
</gene>
<feature type="region of interest" description="Disordered" evidence="1">
    <location>
        <begin position="1"/>
        <end position="20"/>
    </location>
</feature>
<organism evidence="3 4">
    <name type="scientific">Frateuria flava</name>
    <dbReference type="NCBI Taxonomy" id="2821489"/>
    <lineage>
        <taxon>Bacteria</taxon>
        <taxon>Pseudomonadati</taxon>
        <taxon>Pseudomonadota</taxon>
        <taxon>Gammaproteobacteria</taxon>
        <taxon>Lysobacterales</taxon>
        <taxon>Rhodanobacteraceae</taxon>
        <taxon>Frateuria</taxon>
    </lineage>
</organism>